<sequence length="67" mass="7648">MSKEMHLKTQESIMNCVLKPNLLSQLKRQRDPALILQMNEMTNADRPAIVDRLNELLEKTQENGGVA</sequence>
<gene>
    <name evidence="1" type="ORF">PAERUG_P19_London_7_VIM_2_05_10_05611</name>
</gene>
<dbReference type="RefSeq" id="WP_124135557.1">
    <property type="nucleotide sequence ID" value="NZ_CAADLS010000456.1"/>
</dbReference>
<dbReference type="EMBL" id="CVVU01000245">
    <property type="protein sequence ID" value="CRP80624.1"/>
    <property type="molecule type" value="Genomic_DNA"/>
</dbReference>
<organism evidence="1 2">
    <name type="scientific">Pseudomonas aeruginosa</name>
    <dbReference type="NCBI Taxonomy" id="287"/>
    <lineage>
        <taxon>Bacteria</taxon>
        <taxon>Pseudomonadati</taxon>
        <taxon>Pseudomonadota</taxon>
        <taxon>Gammaproteobacteria</taxon>
        <taxon>Pseudomonadales</taxon>
        <taxon>Pseudomonadaceae</taxon>
        <taxon>Pseudomonas</taxon>
    </lineage>
</organism>
<comment type="caution">
    <text evidence="1">The sequence shown here is derived from an EMBL/GenBank/DDBJ whole genome shotgun (WGS) entry which is preliminary data.</text>
</comment>
<dbReference type="Proteomes" id="UP000045039">
    <property type="component" value="Unassembled WGS sequence"/>
</dbReference>
<dbReference type="GeneID" id="42591663"/>
<accession>A0A9P1R9F6</accession>
<reference evidence="2" key="1">
    <citation type="submission" date="2015-06" db="EMBL/GenBank/DDBJ databases">
        <authorList>
            <person name="Radhakrishnan Rajesh"/>
            <person name="Underwood Anthony"/>
            <person name="Al-Shahib Ali"/>
        </authorList>
    </citation>
    <scope>NUCLEOTIDE SEQUENCE [LARGE SCALE GENOMIC DNA]</scope>
    <source>
        <strain evidence="2">P19_London_7_VIM_2_05_10</strain>
    </source>
</reference>
<name>A0A9P1R9F6_PSEAI</name>
<protein>
    <submittedName>
        <fullName evidence="1">Uncharacterized protein</fullName>
    </submittedName>
</protein>
<dbReference type="AlphaFoldDB" id="A0A9P1R9F6"/>
<proteinExistence type="predicted"/>
<evidence type="ECO:0000313" key="1">
    <source>
        <dbReference type="EMBL" id="CRP80624.1"/>
    </source>
</evidence>
<evidence type="ECO:0000313" key="2">
    <source>
        <dbReference type="Proteomes" id="UP000045039"/>
    </source>
</evidence>